<dbReference type="AlphaFoldDB" id="A0A059G5L9"/>
<dbReference type="InterPro" id="IPR035965">
    <property type="entry name" value="PAS-like_dom_sf"/>
</dbReference>
<dbReference type="RefSeq" id="WP_051624821.1">
    <property type="nucleotide sequence ID" value="NZ_ARYL01000017.1"/>
</dbReference>
<dbReference type="eggNOG" id="COG3920">
    <property type="taxonomic scope" value="Bacteria"/>
</dbReference>
<dbReference type="OrthoDB" id="489241at2"/>
<name>A0A059G5L9_9PROT</name>
<dbReference type="CDD" id="cd00130">
    <property type="entry name" value="PAS"/>
    <property type="match status" value="1"/>
</dbReference>
<keyword evidence="11" id="KW-1185">Reference proteome</keyword>
<dbReference type="STRING" id="1280953.HOC_12182"/>
<dbReference type="EC" id="2.7.13.3" evidence="2"/>
<comment type="catalytic activity">
    <reaction evidence="1">
        <text>ATP + protein L-histidine = ADP + protein N-phospho-L-histidine.</text>
        <dbReference type="EC" id="2.7.13.3"/>
    </reaction>
</comment>
<feature type="domain" description="Signal transduction histidine kinase HWE region" evidence="9">
    <location>
        <begin position="156"/>
        <end position="240"/>
    </location>
</feature>
<evidence type="ECO:0000256" key="5">
    <source>
        <dbReference type="ARBA" id="ARBA00022741"/>
    </source>
</evidence>
<feature type="domain" description="PAS" evidence="8">
    <location>
        <begin position="23"/>
        <end position="91"/>
    </location>
</feature>
<dbReference type="SUPFAM" id="SSF55785">
    <property type="entry name" value="PYP-like sensor domain (PAS domain)"/>
    <property type="match status" value="1"/>
</dbReference>
<dbReference type="EMBL" id="ARYL01000017">
    <property type="protein sequence ID" value="KDA02142.1"/>
    <property type="molecule type" value="Genomic_DNA"/>
</dbReference>
<protein>
    <recommendedName>
        <fullName evidence="2">histidine kinase</fullName>
        <ecNumber evidence="2">2.7.13.3</ecNumber>
    </recommendedName>
</protein>
<dbReference type="NCBIfam" id="TIGR00229">
    <property type="entry name" value="sensory_box"/>
    <property type="match status" value="1"/>
</dbReference>
<evidence type="ECO:0000256" key="6">
    <source>
        <dbReference type="ARBA" id="ARBA00022777"/>
    </source>
</evidence>
<comment type="caution">
    <text evidence="10">The sequence shown here is derived from an EMBL/GenBank/DDBJ whole genome shotgun (WGS) entry which is preliminary data.</text>
</comment>
<keyword evidence="7" id="KW-0067">ATP-binding</keyword>
<dbReference type="Proteomes" id="UP000024942">
    <property type="component" value="Unassembled WGS sequence"/>
</dbReference>
<dbReference type="InterPro" id="IPR036890">
    <property type="entry name" value="HATPase_C_sf"/>
</dbReference>
<accession>A0A059G5L9</accession>
<proteinExistence type="predicted"/>
<sequence length="347" mass="38544">MYKIRPKPPTETNRIDRPVPGSFDFQQAFELSPSPLMILNRDLDYVYANAAYLVTTGCSLSEIQGRNVFEAFPETEARTALFRAAFEQAFGGSENVLMTEPYAIPVDGGGMREVVWICTQIPLRNAAGEVEYVMQNAVDITEKHQREQENRVLMRELDHRVKNSLATMQAVTRMSLVESKSMQEARDDLLARMHAMSEVQNLLVERNWAGSNIEAVLSNALIPFGYEPDGASRITLDGPHARVTAKQAQALSMALHELATNAAKYGALSNDEGTVHVGWTFNNTNGSHFDLTWRESGGPAVTKPTRRGFGTTMLTRILAQEINGDLSLDYKPDGLVCKMEGWLDNGK</sequence>
<evidence type="ECO:0000259" key="9">
    <source>
        <dbReference type="SMART" id="SM00911"/>
    </source>
</evidence>
<dbReference type="PATRIC" id="fig|1280953.3.peg.2456"/>
<dbReference type="PANTHER" id="PTHR41523">
    <property type="entry name" value="TWO-COMPONENT SYSTEM SENSOR PROTEIN"/>
    <property type="match status" value="1"/>
</dbReference>
<dbReference type="InterPro" id="IPR011102">
    <property type="entry name" value="Sig_transdc_His_kinase_HWE"/>
</dbReference>
<gene>
    <name evidence="10" type="ORF">HOC_12182</name>
</gene>
<evidence type="ECO:0000313" key="11">
    <source>
        <dbReference type="Proteomes" id="UP000024942"/>
    </source>
</evidence>
<organism evidence="10 11">
    <name type="scientific">Hyphomonas oceanitis SCH89</name>
    <dbReference type="NCBI Taxonomy" id="1280953"/>
    <lineage>
        <taxon>Bacteria</taxon>
        <taxon>Pseudomonadati</taxon>
        <taxon>Pseudomonadota</taxon>
        <taxon>Alphaproteobacteria</taxon>
        <taxon>Hyphomonadales</taxon>
        <taxon>Hyphomonadaceae</taxon>
        <taxon>Hyphomonas</taxon>
    </lineage>
</organism>
<evidence type="ECO:0000256" key="2">
    <source>
        <dbReference type="ARBA" id="ARBA00012438"/>
    </source>
</evidence>
<dbReference type="InterPro" id="IPR013656">
    <property type="entry name" value="PAS_4"/>
</dbReference>
<dbReference type="Pfam" id="PF08448">
    <property type="entry name" value="PAS_4"/>
    <property type="match status" value="1"/>
</dbReference>
<keyword evidence="5" id="KW-0547">Nucleotide-binding</keyword>
<keyword evidence="4" id="KW-0808">Transferase</keyword>
<dbReference type="Pfam" id="PF07536">
    <property type="entry name" value="HWE_HK"/>
    <property type="match status" value="1"/>
</dbReference>
<keyword evidence="3" id="KW-0597">Phosphoprotein</keyword>
<evidence type="ECO:0000256" key="7">
    <source>
        <dbReference type="ARBA" id="ARBA00022840"/>
    </source>
</evidence>
<evidence type="ECO:0000256" key="3">
    <source>
        <dbReference type="ARBA" id="ARBA00022553"/>
    </source>
</evidence>
<dbReference type="SMART" id="SM00911">
    <property type="entry name" value="HWE_HK"/>
    <property type="match status" value="1"/>
</dbReference>
<dbReference type="InterPro" id="IPR000014">
    <property type="entry name" value="PAS"/>
</dbReference>
<dbReference type="Gene3D" id="3.30.450.20">
    <property type="entry name" value="PAS domain"/>
    <property type="match status" value="1"/>
</dbReference>
<dbReference type="SMART" id="SM00091">
    <property type="entry name" value="PAS"/>
    <property type="match status" value="1"/>
</dbReference>
<evidence type="ECO:0000256" key="1">
    <source>
        <dbReference type="ARBA" id="ARBA00000085"/>
    </source>
</evidence>
<dbReference type="Gene3D" id="3.30.565.10">
    <property type="entry name" value="Histidine kinase-like ATPase, C-terminal domain"/>
    <property type="match status" value="1"/>
</dbReference>
<reference evidence="10 11" key="1">
    <citation type="journal article" date="2014" name="Antonie Van Leeuwenhoek">
        <title>Hyphomonas beringensis sp. nov. and Hyphomonas chukchiensis sp. nov., isolated from surface seawater of the Bering Sea and Chukchi Sea.</title>
        <authorList>
            <person name="Li C."/>
            <person name="Lai Q."/>
            <person name="Li G."/>
            <person name="Dong C."/>
            <person name="Wang J."/>
            <person name="Liao Y."/>
            <person name="Shao Z."/>
        </authorList>
    </citation>
    <scope>NUCLEOTIDE SEQUENCE [LARGE SCALE GENOMIC DNA]</scope>
    <source>
        <strain evidence="10 11">SCH89</strain>
    </source>
</reference>
<keyword evidence="6 10" id="KW-0418">Kinase</keyword>
<dbReference type="GO" id="GO:0005524">
    <property type="term" value="F:ATP binding"/>
    <property type="evidence" value="ECO:0007669"/>
    <property type="project" value="UniProtKB-KW"/>
</dbReference>
<dbReference type="GO" id="GO:0004673">
    <property type="term" value="F:protein histidine kinase activity"/>
    <property type="evidence" value="ECO:0007669"/>
    <property type="project" value="UniProtKB-EC"/>
</dbReference>
<evidence type="ECO:0000256" key="4">
    <source>
        <dbReference type="ARBA" id="ARBA00022679"/>
    </source>
</evidence>
<evidence type="ECO:0000259" key="8">
    <source>
        <dbReference type="SMART" id="SM00091"/>
    </source>
</evidence>
<dbReference type="PANTHER" id="PTHR41523:SF7">
    <property type="entry name" value="HISTIDINE KINASE"/>
    <property type="match status" value="1"/>
</dbReference>
<evidence type="ECO:0000313" key="10">
    <source>
        <dbReference type="EMBL" id="KDA02142.1"/>
    </source>
</evidence>